<dbReference type="InterPro" id="IPR016181">
    <property type="entry name" value="Acyl_CoA_acyltransferase"/>
</dbReference>
<keyword evidence="3" id="KW-1185">Reference proteome</keyword>
<dbReference type="GO" id="GO:0016747">
    <property type="term" value="F:acyltransferase activity, transferring groups other than amino-acyl groups"/>
    <property type="evidence" value="ECO:0007669"/>
    <property type="project" value="InterPro"/>
</dbReference>
<dbReference type="Proteomes" id="UP000575083">
    <property type="component" value="Unassembled WGS sequence"/>
</dbReference>
<dbReference type="Gene3D" id="3.40.630.30">
    <property type="match status" value="1"/>
</dbReference>
<reference evidence="2 3" key="1">
    <citation type="submission" date="2020-08" db="EMBL/GenBank/DDBJ databases">
        <title>Functional genomics of gut bacteria from endangered species of beetles.</title>
        <authorList>
            <person name="Carlos-Shanley C."/>
        </authorList>
    </citation>
    <scope>NUCLEOTIDE SEQUENCE [LARGE SCALE GENOMIC DNA]</scope>
    <source>
        <strain evidence="2 3">S00198</strain>
    </source>
</reference>
<evidence type="ECO:0000259" key="1">
    <source>
        <dbReference type="PROSITE" id="PS51186"/>
    </source>
</evidence>
<dbReference type="AlphaFoldDB" id="A0A7X0UD31"/>
<evidence type="ECO:0000313" key="3">
    <source>
        <dbReference type="Proteomes" id="UP000575083"/>
    </source>
</evidence>
<dbReference type="EMBL" id="JACHLK010000021">
    <property type="protein sequence ID" value="MBB6563639.1"/>
    <property type="molecule type" value="Genomic_DNA"/>
</dbReference>
<feature type="domain" description="N-acetyltransferase" evidence="1">
    <location>
        <begin position="11"/>
        <end position="155"/>
    </location>
</feature>
<dbReference type="InterPro" id="IPR000182">
    <property type="entry name" value="GNAT_dom"/>
</dbReference>
<protein>
    <submittedName>
        <fullName evidence="2">GNAT superfamily N-acetyltransferase</fullName>
    </submittedName>
</protein>
<dbReference type="CDD" id="cd04301">
    <property type="entry name" value="NAT_SF"/>
    <property type="match status" value="1"/>
</dbReference>
<accession>A0A7X0UD31</accession>
<keyword evidence="2" id="KW-0808">Transferase</keyword>
<proteinExistence type="predicted"/>
<organism evidence="2 3">
    <name type="scientific">Acidovorax soli</name>
    <dbReference type="NCBI Taxonomy" id="592050"/>
    <lineage>
        <taxon>Bacteria</taxon>
        <taxon>Pseudomonadati</taxon>
        <taxon>Pseudomonadota</taxon>
        <taxon>Betaproteobacteria</taxon>
        <taxon>Burkholderiales</taxon>
        <taxon>Comamonadaceae</taxon>
        <taxon>Acidovorax</taxon>
    </lineage>
</organism>
<sequence length="156" mass="16697">MSNCLPPSTPTRVRLARPADVGAMFHIRTSVTENALALEQLAQLGITPEAVTLIVQGTPTCAWVAEAGDGEVVGFSMVDLQQACLFAAFVLPGCEARGLGRQLVAACEAALFAHHPVAWLETARHSRAAGFYRHLGWGHETDVGGGDIRLEKRRPL</sequence>
<dbReference type="PROSITE" id="PS51186">
    <property type="entry name" value="GNAT"/>
    <property type="match status" value="1"/>
</dbReference>
<evidence type="ECO:0000313" key="2">
    <source>
        <dbReference type="EMBL" id="MBB6563639.1"/>
    </source>
</evidence>
<name>A0A7X0UD31_9BURK</name>
<comment type="caution">
    <text evidence="2">The sequence shown here is derived from an EMBL/GenBank/DDBJ whole genome shotgun (WGS) entry which is preliminary data.</text>
</comment>
<gene>
    <name evidence="2" type="ORF">HNP48_006363</name>
</gene>
<dbReference type="RefSeq" id="WP_184864877.1">
    <property type="nucleotide sequence ID" value="NZ_JACHLK010000021.1"/>
</dbReference>
<dbReference type="SUPFAM" id="SSF55729">
    <property type="entry name" value="Acyl-CoA N-acyltransferases (Nat)"/>
    <property type="match status" value="1"/>
</dbReference>
<dbReference type="Pfam" id="PF13508">
    <property type="entry name" value="Acetyltransf_7"/>
    <property type="match status" value="1"/>
</dbReference>